<comment type="caution">
    <text evidence="1">The sequence shown here is derived from an EMBL/GenBank/DDBJ whole genome shotgun (WGS) entry which is preliminary data.</text>
</comment>
<evidence type="ECO:0000313" key="1">
    <source>
        <dbReference type="EMBL" id="KAI4454388.1"/>
    </source>
</evidence>
<dbReference type="EMBL" id="CM043023">
    <property type="protein sequence ID" value="KAI4454388.1"/>
    <property type="molecule type" value="Genomic_DNA"/>
</dbReference>
<reference evidence="1" key="1">
    <citation type="submission" date="2022-04" db="EMBL/GenBank/DDBJ databases">
        <title>Chromosome-scale genome assembly of Holotrichia oblita Faldermann.</title>
        <authorList>
            <person name="Rongchong L."/>
        </authorList>
    </citation>
    <scope>NUCLEOTIDE SEQUENCE</scope>
    <source>
        <strain evidence="1">81SQS9</strain>
    </source>
</reference>
<name>A0ACB9SGX9_HOLOL</name>
<protein>
    <submittedName>
        <fullName evidence="1">Transposable element tc3 transposase-like protein</fullName>
    </submittedName>
</protein>
<sequence>MENMRIWIWFMTKFLIPNTRPAICKCGENFPKRRHANRSTFTILKLAFIEPLQCIRKLAQHLSGEKYLKKQNTLLGLLDDIPLNIRQTLWFVHDESPAHFNINIHQFLDTTCKKHWIGREGRATWPTSSLNPSPDFYTLGYLKLLVYAAPTEICEQLYVNTLMTLEIIEALMNESVVFVNLL</sequence>
<organism evidence="1 2">
    <name type="scientific">Holotrichia oblita</name>
    <name type="common">Chafer beetle</name>
    <dbReference type="NCBI Taxonomy" id="644536"/>
    <lineage>
        <taxon>Eukaryota</taxon>
        <taxon>Metazoa</taxon>
        <taxon>Ecdysozoa</taxon>
        <taxon>Arthropoda</taxon>
        <taxon>Hexapoda</taxon>
        <taxon>Insecta</taxon>
        <taxon>Pterygota</taxon>
        <taxon>Neoptera</taxon>
        <taxon>Endopterygota</taxon>
        <taxon>Coleoptera</taxon>
        <taxon>Polyphaga</taxon>
        <taxon>Scarabaeiformia</taxon>
        <taxon>Scarabaeidae</taxon>
        <taxon>Melolonthinae</taxon>
        <taxon>Holotrichia</taxon>
    </lineage>
</organism>
<keyword evidence="2" id="KW-1185">Reference proteome</keyword>
<accession>A0ACB9SGX9</accession>
<proteinExistence type="predicted"/>
<evidence type="ECO:0000313" key="2">
    <source>
        <dbReference type="Proteomes" id="UP001056778"/>
    </source>
</evidence>
<dbReference type="Proteomes" id="UP001056778">
    <property type="component" value="Chromosome 9"/>
</dbReference>
<gene>
    <name evidence="1" type="ORF">MML48_9g00008333</name>
</gene>